<accession>A0A8S5PBG7</accession>
<reference evidence="1" key="1">
    <citation type="journal article" date="2021" name="Proc. Natl. Acad. Sci. U.S.A.">
        <title>A Catalog of Tens of Thousands of Viruses from Human Metagenomes Reveals Hidden Associations with Chronic Diseases.</title>
        <authorList>
            <person name="Tisza M.J."/>
            <person name="Buck C.B."/>
        </authorList>
    </citation>
    <scope>NUCLEOTIDE SEQUENCE</scope>
    <source>
        <strain evidence="1">CtBrv3</strain>
    </source>
</reference>
<protein>
    <submittedName>
        <fullName evidence="1">Uncharacterized protein</fullName>
    </submittedName>
</protein>
<dbReference type="EMBL" id="BK015387">
    <property type="protein sequence ID" value="DAE04414.1"/>
    <property type="molecule type" value="Genomic_DNA"/>
</dbReference>
<organism evidence="1">
    <name type="scientific">Myoviridae sp. ctBrv3</name>
    <dbReference type="NCBI Taxonomy" id="2825047"/>
    <lineage>
        <taxon>Viruses</taxon>
        <taxon>Duplodnaviria</taxon>
        <taxon>Heunggongvirae</taxon>
        <taxon>Uroviricota</taxon>
        <taxon>Caudoviricetes</taxon>
    </lineage>
</organism>
<proteinExistence type="predicted"/>
<evidence type="ECO:0000313" key="1">
    <source>
        <dbReference type="EMBL" id="DAE04414.1"/>
    </source>
</evidence>
<name>A0A8S5PBG7_9CAUD</name>
<sequence>MTKLYPNSISAIGGVICKKNKMKRKYNKTNIINIQERISVTYRRSI</sequence>